<dbReference type="InterPro" id="IPR011993">
    <property type="entry name" value="PH-like_dom_sf"/>
</dbReference>
<dbReference type="GO" id="GO:0005737">
    <property type="term" value="C:cytoplasm"/>
    <property type="evidence" value="ECO:0007669"/>
    <property type="project" value="TreeGrafter"/>
</dbReference>
<evidence type="ECO:0000256" key="1">
    <source>
        <dbReference type="ARBA" id="ARBA00004245"/>
    </source>
</evidence>
<sequence length="979" mass="109604">MAMLSLRIRFVDDGVTKTIQFDPSTSVYDACCQISGKTSPNHLSEYTLFLADEDSKKGIYLEPVRNLEYYILRNGDLLEYRKKVRPLKVSTLDGTLKTLMIDDTQPVANLMAVVCAKLGITNHDEYSLVREFPEGDENNANAGNSIKRDHKMEHLRKKLKTDEETNWINPGASLREQGIDEKEGVLLKRKFFFSDGNIDSHDPIQLNLLYVETRDAILKGTHPVTENLAIQLAGLQTHIQFGNHDETKHKPPLLDLKEFLPQSYVKSKGIEKKILNEHKKYIDLPELKAKVLYTRTVRALPTYGVTFFLVKEEMKGKNKLVPRILGVTKDSVLRLDERSKEILQNWPLTSVRRWGASPHTFTLDFGDYSDRYYSVQTTEAEQILQLISGYIDIILKKKEAKDHFGIDANEHSTVMEDTVSPLKAIVIESNGQKVKTESVAKPAILRVPQEATSYTTGYISEEQYTSIEITCTEAISGVLEDLDTTMSESNNLELEINEQKFSDYRENILKTSKTLVENTKSLVAGVGVSKEQLDDSSKNAVTTVLKLVELVKSGAASLDDREVQIKLITAVKDVASSLGELIKGCFETPSMDELKDKAKVLVTNVTSLLKTVKSVDDERTKNTNVMESTVELIEKDLQRNHNVSNYETTTESLIQSAKCIDETTKNMLDIVYKGKPNDVRNAVQESRKSVSELLTACQGKNLNEKVLDAGRQVAEEFKTFLSTILENSKRPSTTTKRVLEEVSQRLSSKVHYLITIVEHIETIEYHLLDSATSIDTAVKKLDTIQPRPYEFKVDESCWKSDEVILEAVKSIAAATCALVKTASLAQHEIGVDEGVDGLVYAARMVATATHTLVECAREIIEGLSSEDKLISAANQVASCTTQLLVACKVKADPNSDATKRLLASGNVVKRATENVVRAARQAMKTDEIKNLILNEKMVGGMAQEIDARSDVLRIERELEEARKRLVVIRQAKNRSVDSY</sequence>
<dbReference type="CDD" id="cd17089">
    <property type="entry name" value="FERM_F0_TLN"/>
    <property type="match status" value="1"/>
</dbReference>
<evidence type="ECO:0000313" key="7">
    <source>
        <dbReference type="EMBL" id="MBY19456.1"/>
    </source>
</evidence>
<evidence type="ECO:0000259" key="6">
    <source>
        <dbReference type="PROSITE" id="PS50945"/>
    </source>
</evidence>
<proteinExistence type="predicted"/>
<dbReference type="Gene3D" id="1.20.1420.10">
    <property type="entry name" value="Talin, central domain"/>
    <property type="match status" value="2"/>
</dbReference>
<evidence type="ECO:0000259" key="5">
    <source>
        <dbReference type="PROSITE" id="PS50057"/>
    </source>
</evidence>
<dbReference type="GO" id="GO:0005925">
    <property type="term" value="C:focal adhesion"/>
    <property type="evidence" value="ECO:0007669"/>
    <property type="project" value="TreeGrafter"/>
</dbReference>
<reference evidence="7" key="1">
    <citation type="submission" date="2018-04" db="EMBL/GenBank/DDBJ databases">
        <title>Transcriptome of Schizaphis graminum biotype I.</title>
        <authorList>
            <person name="Scully E.D."/>
            <person name="Geib S.M."/>
            <person name="Palmer N.A."/>
            <person name="Koch K."/>
            <person name="Bradshaw J."/>
            <person name="Heng-Moss T."/>
            <person name="Sarath G."/>
        </authorList>
    </citation>
    <scope>NUCLEOTIDE SEQUENCE</scope>
</reference>
<dbReference type="InterPro" id="IPR029071">
    <property type="entry name" value="Ubiquitin-like_domsf"/>
</dbReference>
<dbReference type="InterPro" id="IPR035964">
    <property type="entry name" value="I/LWEQ_dom_sf"/>
</dbReference>
<keyword evidence="3" id="KW-0206">Cytoskeleton</keyword>
<evidence type="ECO:0000256" key="3">
    <source>
        <dbReference type="ARBA" id="ARBA00023212"/>
    </source>
</evidence>
<dbReference type="SUPFAM" id="SSF54236">
    <property type="entry name" value="Ubiquitin-like"/>
    <property type="match status" value="1"/>
</dbReference>
<accession>A0A2S2NRS5</accession>
<dbReference type="InterPro" id="IPR002404">
    <property type="entry name" value="IRS_PTB"/>
</dbReference>
<dbReference type="InterPro" id="IPR014352">
    <property type="entry name" value="FERM/acyl-CoA-bd_prot_sf"/>
</dbReference>
<dbReference type="GO" id="GO:0098609">
    <property type="term" value="P:cell-cell adhesion"/>
    <property type="evidence" value="ECO:0007669"/>
    <property type="project" value="TreeGrafter"/>
</dbReference>
<dbReference type="GO" id="GO:0030182">
    <property type="term" value="P:neuron differentiation"/>
    <property type="evidence" value="ECO:0007669"/>
    <property type="project" value="UniProtKB-ARBA"/>
</dbReference>
<dbReference type="InterPro" id="IPR002558">
    <property type="entry name" value="ILWEQ_dom"/>
</dbReference>
<dbReference type="PANTHER" id="PTHR19981:SF1">
    <property type="entry name" value="RHEA, ISOFORM B"/>
    <property type="match status" value="1"/>
</dbReference>
<comment type="subcellular location">
    <subcellularLocation>
        <location evidence="1">Cytoplasm</location>
        <location evidence="1">Cytoskeleton</location>
    </subcellularLocation>
</comment>
<dbReference type="EMBL" id="GGMR01006837">
    <property type="protein sequence ID" value="MBY19456.1"/>
    <property type="molecule type" value="Transcribed_RNA"/>
</dbReference>
<dbReference type="PROSITE" id="PS50057">
    <property type="entry name" value="FERM_3"/>
    <property type="match status" value="1"/>
</dbReference>
<dbReference type="GO" id="GO:0003779">
    <property type="term" value="F:actin binding"/>
    <property type="evidence" value="ECO:0007669"/>
    <property type="project" value="InterPro"/>
</dbReference>
<dbReference type="Gene3D" id="3.10.20.90">
    <property type="entry name" value="Phosphatidylinositol 3-kinase Catalytic Subunit, Chain A, domain 1"/>
    <property type="match status" value="2"/>
</dbReference>
<dbReference type="FunFam" id="1.20.80.10:FF:000007">
    <property type="entry name" value="Talin 2"/>
    <property type="match status" value="1"/>
</dbReference>
<dbReference type="Gene3D" id="2.30.29.30">
    <property type="entry name" value="Pleckstrin-homology domain (PH domain)/Phosphotyrosine-binding domain (PTB)"/>
    <property type="match status" value="1"/>
</dbReference>
<dbReference type="SMART" id="SM00295">
    <property type="entry name" value="B41"/>
    <property type="match status" value="1"/>
</dbReference>
<dbReference type="Gene3D" id="1.20.80.10">
    <property type="match status" value="1"/>
</dbReference>
<gene>
    <name evidence="7" type="primary">Tln1</name>
    <name evidence="7" type="ORF">g.143537</name>
</gene>
<dbReference type="GO" id="GO:0009887">
    <property type="term" value="P:animal organ morphogenesis"/>
    <property type="evidence" value="ECO:0007669"/>
    <property type="project" value="UniProtKB-ARBA"/>
</dbReference>
<dbReference type="PROSITE" id="PS50945">
    <property type="entry name" value="I_LWEQ"/>
    <property type="match status" value="1"/>
</dbReference>
<evidence type="ECO:0000256" key="2">
    <source>
        <dbReference type="ARBA" id="ARBA00022490"/>
    </source>
</evidence>
<dbReference type="InterPro" id="IPR019749">
    <property type="entry name" value="Band_41_domain"/>
</dbReference>
<dbReference type="FunFam" id="2.30.29.30:FF:000028">
    <property type="entry name" value="Talin 2"/>
    <property type="match status" value="1"/>
</dbReference>
<dbReference type="PANTHER" id="PTHR19981">
    <property type="entry name" value="TALIN"/>
    <property type="match status" value="1"/>
</dbReference>
<dbReference type="CDD" id="cd14473">
    <property type="entry name" value="FERM_B-lobe"/>
    <property type="match status" value="1"/>
</dbReference>
<feature type="domain" description="I/LWEQ" evidence="6">
    <location>
        <begin position="751"/>
        <end position="976"/>
    </location>
</feature>
<dbReference type="Gene3D" id="1.20.1410.10">
    <property type="entry name" value="I/LWEQ domain"/>
    <property type="match status" value="1"/>
</dbReference>
<dbReference type="InterPro" id="IPR032425">
    <property type="entry name" value="FERM_f0"/>
</dbReference>
<dbReference type="Pfam" id="PF01608">
    <property type="entry name" value="I_LWEQ"/>
    <property type="match status" value="1"/>
</dbReference>
<keyword evidence="2" id="KW-0963">Cytoplasm</keyword>
<dbReference type="AlphaFoldDB" id="A0A2S2NRS5"/>
<dbReference type="CDD" id="cd10569">
    <property type="entry name" value="FERM_C_Talin"/>
    <property type="match status" value="1"/>
</dbReference>
<dbReference type="InterPro" id="IPR035963">
    <property type="entry name" value="FERM_2"/>
</dbReference>
<feature type="domain" description="FERM" evidence="5">
    <location>
        <begin position="85"/>
        <end position="398"/>
    </location>
</feature>
<dbReference type="SUPFAM" id="SSF47031">
    <property type="entry name" value="Second domain of FERM"/>
    <property type="match status" value="1"/>
</dbReference>
<protein>
    <submittedName>
        <fullName evidence="7">Talin-1</fullName>
    </submittedName>
</protein>
<dbReference type="CDD" id="cd17090">
    <property type="entry name" value="FERM_F1_TLN"/>
    <property type="match status" value="1"/>
</dbReference>
<dbReference type="GO" id="GO:0030036">
    <property type="term" value="P:actin cytoskeleton organization"/>
    <property type="evidence" value="ECO:0007669"/>
    <property type="project" value="TreeGrafter"/>
</dbReference>
<dbReference type="GO" id="GO:0005856">
    <property type="term" value="C:cytoskeleton"/>
    <property type="evidence" value="ECO:0007669"/>
    <property type="project" value="UniProtKB-SubCell"/>
</dbReference>
<dbReference type="InterPro" id="IPR019748">
    <property type="entry name" value="FERM_central"/>
</dbReference>
<dbReference type="SMART" id="SM00307">
    <property type="entry name" value="ILWEQ"/>
    <property type="match status" value="1"/>
</dbReference>
<dbReference type="SUPFAM" id="SSF109885">
    <property type="entry name" value="I/LWEQ domain"/>
    <property type="match status" value="1"/>
</dbReference>
<dbReference type="Pfam" id="PF16511">
    <property type="entry name" value="FERM_f0"/>
    <property type="match status" value="1"/>
</dbReference>
<name>A0A2S2NRS5_SCHGA</name>
<keyword evidence="4" id="KW-0175">Coiled coil</keyword>
<dbReference type="GO" id="GO:0005178">
    <property type="term" value="F:integrin binding"/>
    <property type="evidence" value="ECO:0007669"/>
    <property type="project" value="TreeGrafter"/>
</dbReference>
<evidence type="ECO:0000256" key="4">
    <source>
        <dbReference type="SAM" id="Coils"/>
    </source>
</evidence>
<dbReference type="SMART" id="SM01244">
    <property type="entry name" value="IRS"/>
    <property type="match status" value="1"/>
</dbReference>
<dbReference type="Pfam" id="PF02174">
    <property type="entry name" value="IRS"/>
    <property type="match status" value="1"/>
</dbReference>
<dbReference type="InterPro" id="IPR000299">
    <property type="entry name" value="FERM_domain"/>
</dbReference>
<dbReference type="GO" id="GO:0005886">
    <property type="term" value="C:plasma membrane"/>
    <property type="evidence" value="ECO:0007669"/>
    <property type="project" value="TreeGrafter"/>
</dbReference>
<feature type="coiled-coil region" evidence="4">
    <location>
        <begin position="944"/>
        <end position="971"/>
    </location>
</feature>
<organism evidence="7">
    <name type="scientific">Schizaphis graminum</name>
    <name type="common">Green bug aphid</name>
    <dbReference type="NCBI Taxonomy" id="13262"/>
    <lineage>
        <taxon>Eukaryota</taxon>
        <taxon>Metazoa</taxon>
        <taxon>Ecdysozoa</taxon>
        <taxon>Arthropoda</taxon>
        <taxon>Hexapoda</taxon>
        <taxon>Insecta</taxon>
        <taxon>Pterygota</taxon>
        <taxon>Neoptera</taxon>
        <taxon>Paraneoptera</taxon>
        <taxon>Hemiptera</taxon>
        <taxon>Sternorrhyncha</taxon>
        <taxon>Aphidomorpha</taxon>
        <taxon>Aphidoidea</taxon>
        <taxon>Aphididae</taxon>
        <taxon>Aphidini</taxon>
        <taxon>Schizaphis</taxon>
    </lineage>
</organism>
<dbReference type="SUPFAM" id="SSF50729">
    <property type="entry name" value="PH domain-like"/>
    <property type="match status" value="1"/>
</dbReference>